<reference evidence="2 3" key="1">
    <citation type="journal article" date="2017" name="Biosci. Biotechnol. Biochem.">
        <title>Identification and characterization of a sulfoglycosidase from Bifidobacterium bifidum implicated in mucin glycan utilization.</title>
        <authorList>
            <person name="Katoh T."/>
            <person name="Maeshibu T."/>
            <person name="Kikkawa K."/>
            <person name="Gotoh A."/>
            <person name="Tomabechi Y."/>
            <person name="Nakamura M."/>
            <person name="Liao W.-H."/>
            <person name="Yamaguchi M."/>
            <person name="Ashida H."/>
            <person name="Yamamoto K."/>
            <person name="Katayama T."/>
        </authorList>
    </citation>
    <scope>NUCLEOTIDE SEQUENCE [LARGE SCALE GENOMIC DNA]</scope>
    <source>
        <strain evidence="2 3">JCM 7004</strain>
    </source>
</reference>
<evidence type="ECO:0000313" key="2">
    <source>
        <dbReference type="EMBL" id="BBA48629.1"/>
    </source>
</evidence>
<dbReference type="Proteomes" id="UP000262177">
    <property type="component" value="Chromosome"/>
</dbReference>
<sequence length="100" mass="11133">MPHEACSRPRIPRDRIGCCLGPEAMTGFQVGLPRFLDFSSLVDTTTPPDRACRHKFRSGRGRRGNTRARVPEAVRRRSGTSRTCPPAGIVTKVGMQLTRR</sequence>
<evidence type="ECO:0000313" key="3">
    <source>
        <dbReference type="Proteomes" id="UP000262177"/>
    </source>
</evidence>
<feature type="region of interest" description="Disordered" evidence="1">
    <location>
        <begin position="49"/>
        <end position="87"/>
    </location>
</feature>
<organism evidence="2 3">
    <name type="scientific">Bifidobacterium bifidum LMG 13195</name>
    <dbReference type="NCBI Taxonomy" id="1207542"/>
    <lineage>
        <taxon>Bacteria</taxon>
        <taxon>Bacillati</taxon>
        <taxon>Actinomycetota</taxon>
        <taxon>Actinomycetes</taxon>
        <taxon>Bifidobacteriales</taxon>
        <taxon>Bifidobacteriaceae</taxon>
        <taxon>Bifidobacterium</taxon>
    </lineage>
</organism>
<accession>A0A286TEF4</accession>
<dbReference type="AlphaFoldDB" id="A0A286TEF4"/>
<name>A0A286TEF4_BIFBI</name>
<gene>
    <name evidence="2" type="ORF">BBJK_02418</name>
</gene>
<evidence type="ECO:0000256" key="1">
    <source>
        <dbReference type="SAM" id="MobiDB-lite"/>
    </source>
</evidence>
<proteinExistence type="predicted"/>
<protein>
    <submittedName>
        <fullName evidence="2">Uncharacterized protein</fullName>
    </submittedName>
</protein>
<feature type="compositionally biased region" description="Basic residues" evidence="1">
    <location>
        <begin position="52"/>
        <end position="66"/>
    </location>
</feature>
<dbReference type="EMBL" id="AP018131">
    <property type="protein sequence ID" value="BBA48629.1"/>
    <property type="molecule type" value="Genomic_DNA"/>
</dbReference>